<sequence length="122" mass="12893">MVEQLIEDGRRGVPPPWTAAEFTRRYVPTLQSLEALRDGYLSVAIARFEHTRNRAAMRLAVLVATVVDPAAPAAGAAAGDPDRLRRAGAGAARHPSAGGNAAPVRCDRSPARNLARTLGADQ</sequence>
<name>A0A9P6WU68_RHIOR</name>
<reference evidence="2" key="1">
    <citation type="journal article" date="2020" name="Microb. Genom.">
        <title>Genetic diversity of clinical and environmental Mucorales isolates obtained from an investigation of mucormycosis cases among solid organ transplant recipients.</title>
        <authorList>
            <person name="Nguyen M.H."/>
            <person name="Kaul D."/>
            <person name="Muto C."/>
            <person name="Cheng S.J."/>
            <person name="Richter R.A."/>
            <person name="Bruno V.M."/>
            <person name="Liu G."/>
            <person name="Beyhan S."/>
            <person name="Sundermann A.J."/>
            <person name="Mounaud S."/>
            <person name="Pasculle A.W."/>
            <person name="Nierman W.C."/>
            <person name="Driscoll E."/>
            <person name="Cumbie R."/>
            <person name="Clancy C.J."/>
            <person name="Dupont C.L."/>
        </authorList>
    </citation>
    <scope>NUCLEOTIDE SEQUENCE</scope>
    <source>
        <strain evidence="2">GL11</strain>
    </source>
</reference>
<evidence type="ECO:0000256" key="1">
    <source>
        <dbReference type="SAM" id="MobiDB-lite"/>
    </source>
</evidence>
<dbReference type="EMBL" id="JAANQT010008238">
    <property type="protein sequence ID" value="KAG1282615.1"/>
    <property type="molecule type" value="Genomic_DNA"/>
</dbReference>
<dbReference type="Proteomes" id="UP000716291">
    <property type="component" value="Unassembled WGS sequence"/>
</dbReference>
<evidence type="ECO:0000313" key="3">
    <source>
        <dbReference type="Proteomes" id="UP000716291"/>
    </source>
</evidence>
<organism evidence="2 3">
    <name type="scientific">Rhizopus oryzae</name>
    <name type="common">Mucormycosis agent</name>
    <name type="synonym">Rhizopus arrhizus var. delemar</name>
    <dbReference type="NCBI Taxonomy" id="64495"/>
    <lineage>
        <taxon>Eukaryota</taxon>
        <taxon>Fungi</taxon>
        <taxon>Fungi incertae sedis</taxon>
        <taxon>Mucoromycota</taxon>
        <taxon>Mucoromycotina</taxon>
        <taxon>Mucoromycetes</taxon>
        <taxon>Mucorales</taxon>
        <taxon>Mucorineae</taxon>
        <taxon>Rhizopodaceae</taxon>
        <taxon>Rhizopus</taxon>
    </lineage>
</organism>
<accession>A0A9P6WU68</accession>
<gene>
    <name evidence="2" type="ORF">G6F64_014398</name>
</gene>
<protein>
    <submittedName>
        <fullName evidence="2">Uncharacterized protein</fullName>
    </submittedName>
</protein>
<proteinExistence type="predicted"/>
<feature type="region of interest" description="Disordered" evidence="1">
    <location>
        <begin position="72"/>
        <end position="122"/>
    </location>
</feature>
<dbReference type="AlphaFoldDB" id="A0A9P6WU68"/>
<keyword evidence="3" id="KW-1185">Reference proteome</keyword>
<evidence type="ECO:0000313" key="2">
    <source>
        <dbReference type="EMBL" id="KAG1282615.1"/>
    </source>
</evidence>
<comment type="caution">
    <text evidence="2">The sequence shown here is derived from an EMBL/GenBank/DDBJ whole genome shotgun (WGS) entry which is preliminary data.</text>
</comment>